<dbReference type="AlphaFoldDB" id="A0A1F7WRN8"/>
<keyword evidence="1" id="KW-0472">Membrane</keyword>
<keyword evidence="1" id="KW-1133">Transmembrane helix</keyword>
<evidence type="ECO:0000313" key="3">
    <source>
        <dbReference type="Proteomes" id="UP000178812"/>
    </source>
</evidence>
<organism evidence="2 3">
    <name type="scientific">Candidatus Woesebacteria bacterium GWB1_43_5</name>
    <dbReference type="NCBI Taxonomy" id="1802474"/>
    <lineage>
        <taxon>Bacteria</taxon>
        <taxon>Candidatus Woeseibacteriota</taxon>
    </lineage>
</organism>
<gene>
    <name evidence="2" type="ORF">A2125_01240</name>
</gene>
<evidence type="ECO:0000313" key="2">
    <source>
        <dbReference type="EMBL" id="OGM05441.1"/>
    </source>
</evidence>
<name>A0A1F7WRN8_9BACT</name>
<proteinExistence type="predicted"/>
<feature type="transmembrane region" description="Helical" evidence="1">
    <location>
        <begin position="40"/>
        <end position="68"/>
    </location>
</feature>
<evidence type="ECO:0000256" key="1">
    <source>
        <dbReference type="SAM" id="Phobius"/>
    </source>
</evidence>
<dbReference type="EMBL" id="MGFM01000037">
    <property type="protein sequence ID" value="OGM05441.1"/>
    <property type="molecule type" value="Genomic_DNA"/>
</dbReference>
<protein>
    <submittedName>
        <fullName evidence="2">Uncharacterized protein</fullName>
    </submittedName>
</protein>
<dbReference type="Proteomes" id="UP000178812">
    <property type="component" value="Unassembled WGS sequence"/>
</dbReference>
<comment type="caution">
    <text evidence="2">The sequence shown here is derived from an EMBL/GenBank/DDBJ whole genome shotgun (WGS) entry which is preliminary data.</text>
</comment>
<sequence length="120" mass="12410">MKNLAAIDFGNLRGLGPLGLEGAEGGAGAPGLFNKFLSGAIGLITIIAAIWFTINFFIGAIGVITAGGDKGKLENARSRIFVGVIGLVITIAAIFIIDLFGSIIGLDILNPAEFIYQFSP</sequence>
<keyword evidence="1" id="KW-0812">Transmembrane</keyword>
<reference evidence="2 3" key="1">
    <citation type="journal article" date="2016" name="Nat. Commun.">
        <title>Thousands of microbial genomes shed light on interconnected biogeochemical processes in an aquifer system.</title>
        <authorList>
            <person name="Anantharaman K."/>
            <person name="Brown C.T."/>
            <person name="Hug L.A."/>
            <person name="Sharon I."/>
            <person name="Castelle C.J."/>
            <person name="Probst A.J."/>
            <person name="Thomas B.C."/>
            <person name="Singh A."/>
            <person name="Wilkins M.J."/>
            <person name="Karaoz U."/>
            <person name="Brodie E.L."/>
            <person name="Williams K.H."/>
            <person name="Hubbard S.S."/>
            <person name="Banfield J.F."/>
        </authorList>
    </citation>
    <scope>NUCLEOTIDE SEQUENCE [LARGE SCALE GENOMIC DNA]</scope>
</reference>
<accession>A0A1F7WRN8</accession>
<feature type="transmembrane region" description="Helical" evidence="1">
    <location>
        <begin position="80"/>
        <end position="104"/>
    </location>
</feature>